<keyword evidence="2" id="KW-1185">Reference proteome</keyword>
<evidence type="ECO:0008006" key="3">
    <source>
        <dbReference type="Google" id="ProtNLM"/>
    </source>
</evidence>
<reference evidence="1" key="1">
    <citation type="submission" date="2025-05" db="UniProtKB">
        <authorList>
            <consortium name="EnsemblMetazoa"/>
        </authorList>
    </citation>
    <scope>IDENTIFICATION</scope>
</reference>
<dbReference type="GeneID" id="126890270"/>
<dbReference type="Proteomes" id="UP001652700">
    <property type="component" value="Unplaced"/>
</dbReference>
<accession>A0ABM5KY16</accession>
<dbReference type="PANTHER" id="PTHR33198:SF20">
    <property type="entry name" value="RETROTRANSPOSON GAG DOMAIN-CONTAINING PROTEIN"/>
    <property type="match status" value="1"/>
</dbReference>
<dbReference type="RefSeq" id="XP_050515084.1">
    <property type="nucleotide sequence ID" value="XM_050659127.1"/>
</dbReference>
<organism evidence="1 2">
    <name type="scientific">Diabrotica virgifera virgifera</name>
    <name type="common">western corn rootworm</name>
    <dbReference type="NCBI Taxonomy" id="50390"/>
    <lineage>
        <taxon>Eukaryota</taxon>
        <taxon>Metazoa</taxon>
        <taxon>Ecdysozoa</taxon>
        <taxon>Arthropoda</taxon>
        <taxon>Hexapoda</taxon>
        <taxon>Insecta</taxon>
        <taxon>Pterygota</taxon>
        <taxon>Neoptera</taxon>
        <taxon>Endopterygota</taxon>
        <taxon>Coleoptera</taxon>
        <taxon>Polyphaga</taxon>
        <taxon>Cucujiformia</taxon>
        <taxon>Chrysomeloidea</taxon>
        <taxon>Chrysomelidae</taxon>
        <taxon>Galerucinae</taxon>
        <taxon>Diabroticina</taxon>
        <taxon>Diabroticites</taxon>
        <taxon>Diabrotica</taxon>
    </lineage>
</organism>
<protein>
    <recommendedName>
        <fullName evidence="3">Retrotransposon gag domain-containing protein</fullName>
    </recommendedName>
</protein>
<name>A0ABM5KY16_DIAVI</name>
<dbReference type="EnsemblMetazoa" id="XM_050659127.1">
    <property type="protein sequence ID" value="XP_050515084.1"/>
    <property type="gene ID" value="LOC126890270"/>
</dbReference>
<sequence length="294" mass="34294">MECFKPPEAFNVQEPHGWLKWKQRFEIFMLASEKNTAAEKIKIALLVNIIGESCLDVYNTFPNCKTSKLEDVLSCFDDHFLPKTNTTMETFKFNSIHQKEGQTIDSFLTELKKQASNCAFICENDQCKASYADRMIRDKLVLGIHDRQVQRHLLREPAMSLEKMQEYCRSIEVTMQHVELLNKTEEEPQEVLALRYGRPEGRTNKKNEKCSRCAYAHEPRKCPAYNQTCRICQRRGHFAEMCFFKDQNNSVQRRVSEVTEAQETSIDTDLEYIVHALSLTLPITKEKKLIVMFC</sequence>
<evidence type="ECO:0000313" key="1">
    <source>
        <dbReference type="EnsemblMetazoa" id="XP_050515084.1"/>
    </source>
</evidence>
<proteinExistence type="predicted"/>
<evidence type="ECO:0000313" key="2">
    <source>
        <dbReference type="Proteomes" id="UP001652700"/>
    </source>
</evidence>
<dbReference type="PANTHER" id="PTHR33198">
    <property type="entry name" value="ANK_REP_REGION DOMAIN-CONTAINING PROTEIN-RELATED"/>
    <property type="match status" value="1"/>
</dbReference>